<accession>A0AB39SH70</accession>
<keyword evidence="1" id="KW-0472">Membrane</keyword>
<proteinExistence type="predicted"/>
<keyword evidence="1" id="KW-0812">Transmembrane</keyword>
<dbReference type="EMBL" id="CP163440">
    <property type="protein sequence ID" value="XDQ65928.1"/>
    <property type="molecule type" value="Genomic_DNA"/>
</dbReference>
<dbReference type="AlphaFoldDB" id="A0AB39SH70"/>
<evidence type="ECO:0000313" key="2">
    <source>
        <dbReference type="EMBL" id="XDQ65928.1"/>
    </source>
</evidence>
<feature type="transmembrane region" description="Helical" evidence="1">
    <location>
        <begin position="12"/>
        <end position="33"/>
    </location>
</feature>
<evidence type="ECO:0000256" key="1">
    <source>
        <dbReference type="SAM" id="Phobius"/>
    </source>
</evidence>
<organism evidence="2">
    <name type="scientific">Streptomyces sp. R35</name>
    <dbReference type="NCBI Taxonomy" id="3238630"/>
    <lineage>
        <taxon>Bacteria</taxon>
        <taxon>Bacillati</taxon>
        <taxon>Actinomycetota</taxon>
        <taxon>Actinomycetes</taxon>
        <taxon>Kitasatosporales</taxon>
        <taxon>Streptomycetaceae</taxon>
        <taxon>Streptomyces</taxon>
    </lineage>
</organism>
<gene>
    <name evidence="2" type="ORF">AB5J50_36580</name>
</gene>
<dbReference type="RefSeq" id="WP_369262801.1">
    <property type="nucleotide sequence ID" value="NZ_CP163440.1"/>
</dbReference>
<keyword evidence="1" id="KW-1133">Transmembrane helix</keyword>
<dbReference type="InterPro" id="IPR046187">
    <property type="entry name" value="DUF6215"/>
</dbReference>
<name>A0AB39SH70_9ACTN</name>
<protein>
    <submittedName>
        <fullName evidence="2">DUF6215 domain-containing protein</fullName>
    </submittedName>
</protein>
<reference evidence="2" key="1">
    <citation type="submission" date="2024-07" db="EMBL/GenBank/DDBJ databases">
        <authorList>
            <person name="Yu S.T."/>
        </authorList>
    </citation>
    <scope>NUCLEOTIDE SEQUENCE</scope>
    <source>
        <strain evidence="2">R35</strain>
    </source>
</reference>
<sequence>MVGDLGESKKGMSVGAQAVAAVVLVGGLAGVLWRLQEASRQNAADDKPAVCSGGRDARSSKHVSGAQLCAALNRPDLPALLGTPEEHAETAGGSKSSITLAGGTKIAAPEANVDLMTYSVKLSASYDHLPVADTAGYLGESAEKKTVLGHPALLYSDRTIALTFSLGGGKADSGPGGIARRLLVAKNAKDGGGSFEMVIWRQDDVPPDDAALFRVAEKVLPTIPGWTAG</sequence>
<dbReference type="Pfam" id="PF19721">
    <property type="entry name" value="DUF6215"/>
    <property type="match status" value="1"/>
</dbReference>